<comment type="caution">
    <text evidence="4">The sequence shown here is derived from an EMBL/GenBank/DDBJ whole genome shotgun (WGS) entry which is preliminary data.</text>
</comment>
<proteinExistence type="inferred from homology"/>
<name>A0ABX0DIX5_9MICC</name>
<dbReference type="InterPro" id="IPR004147">
    <property type="entry name" value="ABC1_dom"/>
</dbReference>
<dbReference type="GO" id="GO:0016301">
    <property type="term" value="F:kinase activity"/>
    <property type="evidence" value="ECO:0007669"/>
    <property type="project" value="UniProtKB-KW"/>
</dbReference>
<accession>A0ABX0DIX5</accession>
<keyword evidence="4" id="KW-0808">Transferase</keyword>
<organism evidence="4 5">
    <name type="scientific">Arthrobacter silviterrae</name>
    <dbReference type="NCBI Taxonomy" id="2026658"/>
    <lineage>
        <taxon>Bacteria</taxon>
        <taxon>Bacillati</taxon>
        <taxon>Actinomycetota</taxon>
        <taxon>Actinomycetes</taxon>
        <taxon>Micrococcales</taxon>
        <taxon>Micrococcaceae</taxon>
        <taxon>Arthrobacter</taxon>
    </lineage>
</organism>
<sequence>MACRPWQATLWIVPTHFERYAEVAQILARHGFGSLAAALGLGRLHLGPMPHRPGMLANPDRLVLALEELGPTFIKLGQLLSTRPDILPQGYLVALSRLQDGAPPVSPEVIRSVIVQELGAVPEELFESFSDTPLASASIGQAHAATLHDGTAVVVKVRRPGVVAQVQEDLEILQNLAHQAGRNWAAAADYNVEAVAAAFAETLRAELDYLREGRNAERFAANFAHDASIHIPRIFWETTTSRVLTIERIYGVKIDDADVAALPAPDRDGLANRAARAAAKMIFEDGFFHADPHPGNLFVETTGRIGLIDFGMVGEIGNGLRERLGKLLLAFSRNDPDRICRALLELSISRKTANPDALRQDLAHFMEQYQGRALGEIHLASLATELLGLLRNHHLQLPSEIAMLTKMIVMTEGMGVRLNPEFNLGEVLKPYAGRLAFERLIPRKLPGLLKQLGLDAADFGTNLPARLERLLQQLDDGVEVHLRAEELAPLMARAERIGNRVVAGLVLAAFIRGIGDLTTSDNGRLRAWQGRLLAGGVGAMGAMGGYLAWTARPGRRVRGQ</sequence>
<keyword evidence="4" id="KW-0418">Kinase</keyword>
<dbReference type="PANTHER" id="PTHR10566">
    <property type="entry name" value="CHAPERONE-ACTIVITY OF BC1 COMPLEX CABC1 -RELATED"/>
    <property type="match status" value="1"/>
</dbReference>
<keyword evidence="2" id="KW-1133">Transmembrane helix</keyword>
<keyword evidence="5" id="KW-1185">Reference proteome</keyword>
<evidence type="ECO:0000256" key="1">
    <source>
        <dbReference type="ARBA" id="ARBA00009670"/>
    </source>
</evidence>
<keyword evidence="2" id="KW-0812">Transmembrane</keyword>
<dbReference type="CDD" id="cd05121">
    <property type="entry name" value="ABC1_ADCK3-like"/>
    <property type="match status" value="1"/>
</dbReference>
<keyword evidence="2" id="KW-0472">Membrane</keyword>
<feature type="transmembrane region" description="Helical" evidence="2">
    <location>
        <begin position="527"/>
        <end position="549"/>
    </location>
</feature>
<gene>
    <name evidence="4" type="ORF">G6N77_18270</name>
</gene>
<evidence type="ECO:0000313" key="4">
    <source>
        <dbReference type="EMBL" id="NGN85390.1"/>
    </source>
</evidence>
<feature type="domain" description="ABC1 atypical kinase-like" evidence="3">
    <location>
        <begin position="97"/>
        <end position="340"/>
    </location>
</feature>
<evidence type="ECO:0000313" key="5">
    <source>
        <dbReference type="Proteomes" id="UP000479226"/>
    </source>
</evidence>
<dbReference type="InterPro" id="IPR050154">
    <property type="entry name" value="UbiB_kinase"/>
</dbReference>
<evidence type="ECO:0000259" key="3">
    <source>
        <dbReference type="Pfam" id="PF03109"/>
    </source>
</evidence>
<evidence type="ECO:0000256" key="2">
    <source>
        <dbReference type="SAM" id="Phobius"/>
    </source>
</evidence>
<dbReference type="Proteomes" id="UP000479226">
    <property type="component" value="Unassembled WGS sequence"/>
</dbReference>
<comment type="similarity">
    <text evidence="1">Belongs to the protein kinase superfamily. ADCK protein kinase family.</text>
</comment>
<dbReference type="InterPro" id="IPR011009">
    <property type="entry name" value="Kinase-like_dom_sf"/>
</dbReference>
<dbReference type="EMBL" id="JAAKZI010000048">
    <property type="protein sequence ID" value="NGN85390.1"/>
    <property type="molecule type" value="Genomic_DNA"/>
</dbReference>
<dbReference type="SUPFAM" id="SSF56112">
    <property type="entry name" value="Protein kinase-like (PK-like)"/>
    <property type="match status" value="1"/>
</dbReference>
<reference evidence="4 5" key="1">
    <citation type="submission" date="2020-02" db="EMBL/GenBank/DDBJ databases">
        <title>Genome sequence of the type strain DSM 27180 of Arthrobacter silviterrae.</title>
        <authorList>
            <person name="Gao J."/>
            <person name="Sun J."/>
        </authorList>
    </citation>
    <scope>NUCLEOTIDE SEQUENCE [LARGE SCALE GENOMIC DNA]</scope>
    <source>
        <strain evidence="4 5">DSM 27180</strain>
    </source>
</reference>
<protein>
    <submittedName>
        <fullName evidence="4">AarF/ABC1/UbiB kinase family protein</fullName>
    </submittedName>
</protein>
<dbReference type="PANTHER" id="PTHR10566:SF113">
    <property type="entry name" value="PROTEIN ACTIVITY OF BC1 COMPLEX KINASE 7, CHLOROPLASTIC"/>
    <property type="match status" value="1"/>
</dbReference>
<dbReference type="Pfam" id="PF03109">
    <property type="entry name" value="ABC1"/>
    <property type="match status" value="1"/>
</dbReference>